<comment type="subcellular location">
    <subcellularLocation>
        <location evidence="1">Membrane</location>
        <topology evidence="1">Multi-pass membrane protein</topology>
    </subcellularLocation>
</comment>
<dbReference type="Pfam" id="PF01740">
    <property type="entry name" value="STAS"/>
    <property type="match status" value="1"/>
</dbReference>
<keyword evidence="5" id="KW-0175">Coiled coil</keyword>
<protein>
    <submittedName>
        <fullName evidence="8">Sulfate transporter</fullName>
    </submittedName>
</protein>
<evidence type="ECO:0000313" key="9">
    <source>
        <dbReference type="Proteomes" id="UP000253208"/>
    </source>
</evidence>
<organism evidence="8 9">
    <name type="scientific">Blautia obeum</name>
    <dbReference type="NCBI Taxonomy" id="40520"/>
    <lineage>
        <taxon>Bacteria</taxon>
        <taxon>Bacillati</taxon>
        <taxon>Bacillota</taxon>
        <taxon>Clostridia</taxon>
        <taxon>Lachnospirales</taxon>
        <taxon>Lachnospiraceae</taxon>
        <taxon>Blautia</taxon>
    </lineage>
</organism>
<feature type="transmembrane region" description="Helical" evidence="6">
    <location>
        <begin position="286"/>
        <end position="306"/>
    </location>
</feature>
<feature type="transmembrane region" description="Helical" evidence="6">
    <location>
        <begin position="326"/>
        <end position="359"/>
    </location>
</feature>
<evidence type="ECO:0000259" key="7">
    <source>
        <dbReference type="PROSITE" id="PS50801"/>
    </source>
</evidence>
<dbReference type="PANTHER" id="PTHR11814">
    <property type="entry name" value="SULFATE TRANSPORTER"/>
    <property type="match status" value="1"/>
</dbReference>
<dbReference type="InterPro" id="IPR036513">
    <property type="entry name" value="STAS_dom_sf"/>
</dbReference>
<feature type="domain" description="STAS" evidence="7">
    <location>
        <begin position="435"/>
        <end position="547"/>
    </location>
</feature>
<name>A0A367FUP2_9FIRM</name>
<reference evidence="8 9" key="1">
    <citation type="submission" date="2018-02" db="EMBL/GenBank/DDBJ databases">
        <title>Complete genome sequencing of Faecalibacterium prausnitzii strains isolated from the human gut.</title>
        <authorList>
            <person name="Fitzgerald B.C."/>
            <person name="Shkoporov A.N."/>
            <person name="Ross P.R."/>
            <person name="Hill C."/>
        </authorList>
    </citation>
    <scope>NUCLEOTIDE SEQUENCE [LARGE SCALE GENOMIC DNA]</scope>
    <source>
        <strain evidence="8 9">APC942/31-1</strain>
    </source>
</reference>
<proteinExistence type="predicted"/>
<feature type="transmembrane region" description="Helical" evidence="6">
    <location>
        <begin position="70"/>
        <end position="91"/>
    </location>
</feature>
<dbReference type="EMBL" id="PSQG01000026">
    <property type="protein sequence ID" value="RCH42167.1"/>
    <property type="molecule type" value="Genomic_DNA"/>
</dbReference>
<dbReference type="InterPro" id="IPR011547">
    <property type="entry name" value="SLC26A/SulP_dom"/>
</dbReference>
<feature type="coiled-coil region" evidence="5">
    <location>
        <begin position="677"/>
        <end position="704"/>
    </location>
</feature>
<dbReference type="InterPro" id="IPR001902">
    <property type="entry name" value="SLC26A/SulP_fam"/>
</dbReference>
<dbReference type="SUPFAM" id="SSF52091">
    <property type="entry name" value="SpoIIaa-like"/>
    <property type="match status" value="1"/>
</dbReference>
<dbReference type="CDD" id="cd07042">
    <property type="entry name" value="STAS_SulP_like_sulfate_transporter"/>
    <property type="match status" value="1"/>
</dbReference>
<feature type="transmembrane region" description="Helical" evidence="6">
    <location>
        <begin position="202"/>
        <end position="219"/>
    </location>
</feature>
<evidence type="ECO:0000256" key="3">
    <source>
        <dbReference type="ARBA" id="ARBA00022989"/>
    </source>
</evidence>
<dbReference type="InterPro" id="IPR002645">
    <property type="entry name" value="STAS_dom"/>
</dbReference>
<feature type="transmembrane region" description="Helical" evidence="6">
    <location>
        <begin position="45"/>
        <end position="63"/>
    </location>
</feature>
<dbReference type="PROSITE" id="PS50801">
    <property type="entry name" value="STAS"/>
    <property type="match status" value="1"/>
</dbReference>
<gene>
    <name evidence="8" type="ORF">C4886_15245</name>
</gene>
<evidence type="ECO:0000256" key="2">
    <source>
        <dbReference type="ARBA" id="ARBA00022692"/>
    </source>
</evidence>
<keyword evidence="2 6" id="KW-0812">Transmembrane</keyword>
<sequence>MKLSLFSTLRGYRKEYLPKDIFSGIIIAAVSIPISMGYAQISGIPAVYGLYGSVLPILLFALFSTSRQFIFGVDAAPAAIVGGALSTLGIAAESEAAMDYVPAIALFAGLWLFIFFLLHADKIVDFISTPVMGGFISGIAVTIILMQIPKLMGSPAGSGELLELAEHIFAAAKNISWLSLFMGLGALVLIRTFKKLAPKFPMAIVIMALGVLSTIIFHVDEKGVVLLQSVERGLPSLVIPDFGNVDLTQAAGRGLMVAVVIMAETLLAENTFAFRNDYKLNDRQEILACAAGNIAAAAVGCCPVNGSISRTSLNEQYGGKSQAVSITAGITMALILLFGTGFIGYLPVPVLTAIVISALMDVVETHLAVRLFKVSRTEFYIFMAAGFSVLCLGTIYGVIIGILLSFVAVILKATNPPRSFRGMIPGRDAYFDLSKNRFAYPIKGVVIYRFSENLFFANIKIFQEDIENSIRKDTRVVIVDASAINSIDITAADRLDAISASLKKRGIRFYLTEHSTQINDQLRQFGIGHMIKDGMVRRTILAALHDAGIEAPYELDVPKEDETKLLRRSIAFLPAEEENTLEEFAWAFGDDAVKEIEESVHHIIEQLHQIPDIQRLSEEGLEELLDNWHGLGVLDEDELLRRIELHMDELPEELTSDRKLILHLLEKRRGKLKEKILAEHPEVLERLEQRRKKLEERLEKQNPEAVQKWKHWKEEHLKD</sequence>
<feature type="transmembrane region" description="Helical" evidence="6">
    <location>
        <begin position="168"/>
        <end position="190"/>
    </location>
</feature>
<evidence type="ECO:0000256" key="6">
    <source>
        <dbReference type="SAM" id="Phobius"/>
    </source>
</evidence>
<feature type="transmembrane region" description="Helical" evidence="6">
    <location>
        <begin position="130"/>
        <end position="148"/>
    </location>
</feature>
<keyword evidence="4 6" id="KW-0472">Membrane</keyword>
<dbReference type="CDD" id="cd22265">
    <property type="entry name" value="UDM1_RNF168"/>
    <property type="match status" value="1"/>
</dbReference>
<evidence type="ECO:0000256" key="4">
    <source>
        <dbReference type="ARBA" id="ARBA00023136"/>
    </source>
</evidence>
<keyword evidence="3 6" id="KW-1133">Transmembrane helix</keyword>
<feature type="transmembrane region" description="Helical" evidence="6">
    <location>
        <begin position="21"/>
        <end position="39"/>
    </location>
</feature>
<dbReference type="GO" id="GO:0016020">
    <property type="term" value="C:membrane"/>
    <property type="evidence" value="ECO:0007669"/>
    <property type="project" value="UniProtKB-SubCell"/>
</dbReference>
<feature type="transmembrane region" description="Helical" evidence="6">
    <location>
        <begin position="254"/>
        <end position="274"/>
    </location>
</feature>
<feature type="transmembrane region" description="Helical" evidence="6">
    <location>
        <begin position="379"/>
        <end position="411"/>
    </location>
</feature>
<dbReference type="AlphaFoldDB" id="A0A367FUP2"/>
<dbReference type="GO" id="GO:0055085">
    <property type="term" value="P:transmembrane transport"/>
    <property type="evidence" value="ECO:0007669"/>
    <property type="project" value="InterPro"/>
</dbReference>
<evidence type="ECO:0000256" key="1">
    <source>
        <dbReference type="ARBA" id="ARBA00004141"/>
    </source>
</evidence>
<dbReference type="RefSeq" id="WP_114002730.1">
    <property type="nucleotide sequence ID" value="NZ_PSQG01000026.1"/>
</dbReference>
<feature type="transmembrane region" description="Helical" evidence="6">
    <location>
        <begin position="97"/>
        <end position="118"/>
    </location>
</feature>
<dbReference type="Proteomes" id="UP000253208">
    <property type="component" value="Unassembled WGS sequence"/>
</dbReference>
<comment type="caution">
    <text evidence="8">The sequence shown here is derived from an EMBL/GenBank/DDBJ whole genome shotgun (WGS) entry which is preliminary data.</text>
</comment>
<evidence type="ECO:0000313" key="8">
    <source>
        <dbReference type="EMBL" id="RCH42167.1"/>
    </source>
</evidence>
<dbReference type="Pfam" id="PF00916">
    <property type="entry name" value="Sulfate_transp"/>
    <property type="match status" value="1"/>
</dbReference>
<evidence type="ECO:0000256" key="5">
    <source>
        <dbReference type="SAM" id="Coils"/>
    </source>
</evidence>
<accession>A0A367FUP2</accession>
<dbReference type="Gene3D" id="3.30.750.24">
    <property type="entry name" value="STAS domain"/>
    <property type="match status" value="1"/>
</dbReference>